<evidence type="ECO:0000256" key="5">
    <source>
        <dbReference type="ARBA" id="ARBA00012518"/>
    </source>
</evidence>
<keyword evidence="10 19" id="KW-0274">FAD</keyword>
<evidence type="ECO:0000256" key="6">
    <source>
        <dbReference type="ARBA" id="ARBA00015188"/>
    </source>
</evidence>
<comment type="function">
    <text evidence="2 19">Cell wall formation.</text>
</comment>
<evidence type="ECO:0000256" key="10">
    <source>
        <dbReference type="ARBA" id="ARBA00022827"/>
    </source>
</evidence>
<evidence type="ECO:0000256" key="19">
    <source>
        <dbReference type="HAMAP-Rule" id="MF_00037"/>
    </source>
</evidence>
<comment type="similarity">
    <text evidence="19">Belongs to the MurB family.</text>
</comment>
<dbReference type="InterPro" id="IPR006094">
    <property type="entry name" value="Oxid_FAD_bind_N"/>
</dbReference>
<dbReference type="InterPro" id="IPR036318">
    <property type="entry name" value="FAD-bd_PCMH-like_sf"/>
</dbReference>
<dbReference type="HAMAP" id="MF_00037">
    <property type="entry name" value="MurB"/>
    <property type="match status" value="1"/>
</dbReference>
<dbReference type="Proteomes" id="UP001499951">
    <property type="component" value="Unassembled WGS sequence"/>
</dbReference>
<evidence type="ECO:0000256" key="1">
    <source>
        <dbReference type="ARBA" id="ARBA00001974"/>
    </source>
</evidence>
<dbReference type="PANTHER" id="PTHR21071">
    <property type="entry name" value="UDP-N-ACETYLENOLPYRUVOYLGLUCOSAMINE REDUCTASE"/>
    <property type="match status" value="1"/>
</dbReference>
<dbReference type="InterPro" id="IPR011601">
    <property type="entry name" value="MurB_C"/>
</dbReference>
<accession>A0ABN1EGP6</accession>
<dbReference type="Pfam" id="PF02873">
    <property type="entry name" value="MurB_C"/>
    <property type="match status" value="1"/>
</dbReference>
<dbReference type="PANTHER" id="PTHR21071:SF4">
    <property type="entry name" value="UDP-N-ACETYLENOLPYRUVOYLGLUCOSAMINE REDUCTASE"/>
    <property type="match status" value="1"/>
</dbReference>
<comment type="pathway">
    <text evidence="4 19">Cell wall biogenesis; peptidoglycan biosynthesis.</text>
</comment>
<evidence type="ECO:0000256" key="14">
    <source>
        <dbReference type="ARBA" id="ARBA00023002"/>
    </source>
</evidence>
<feature type="active site" evidence="19">
    <location>
        <position position="172"/>
    </location>
</feature>
<dbReference type="EMBL" id="BAAADD010000003">
    <property type="protein sequence ID" value="GAA0566176.1"/>
    <property type="molecule type" value="Genomic_DNA"/>
</dbReference>
<keyword evidence="13 19" id="KW-0573">Peptidoglycan synthesis</keyword>
<evidence type="ECO:0000256" key="15">
    <source>
        <dbReference type="ARBA" id="ARBA00023306"/>
    </source>
</evidence>
<evidence type="ECO:0000256" key="11">
    <source>
        <dbReference type="ARBA" id="ARBA00022857"/>
    </source>
</evidence>
<evidence type="ECO:0000256" key="12">
    <source>
        <dbReference type="ARBA" id="ARBA00022960"/>
    </source>
</evidence>
<dbReference type="InterPro" id="IPR003170">
    <property type="entry name" value="MurB"/>
</dbReference>
<feature type="domain" description="FAD-binding PCMH-type" evidence="20">
    <location>
        <begin position="28"/>
        <end position="207"/>
    </location>
</feature>
<feature type="active site" description="Proton donor" evidence="19">
    <location>
        <position position="221"/>
    </location>
</feature>
<keyword evidence="14 19" id="KW-0560">Oxidoreductase</keyword>
<dbReference type="Gene3D" id="3.30.465.10">
    <property type="match status" value="1"/>
</dbReference>
<dbReference type="InterPro" id="IPR016167">
    <property type="entry name" value="FAD-bd_PCMH_sub1"/>
</dbReference>
<keyword evidence="15 19" id="KW-0131">Cell cycle</keyword>
<evidence type="ECO:0000259" key="20">
    <source>
        <dbReference type="PROSITE" id="PS51387"/>
    </source>
</evidence>
<evidence type="ECO:0000256" key="13">
    <source>
        <dbReference type="ARBA" id="ARBA00022984"/>
    </source>
</evidence>
<feature type="active site" evidence="19">
    <location>
        <position position="291"/>
    </location>
</feature>
<evidence type="ECO:0000256" key="8">
    <source>
        <dbReference type="ARBA" id="ARBA00022618"/>
    </source>
</evidence>
<comment type="subcellular location">
    <subcellularLocation>
        <location evidence="3 19">Cytoplasm</location>
    </subcellularLocation>
</comment>
<dbReference type="Pfam" id="PF01565">
    <property type="entry name" value="FAD_binding_4"/>
    <property type="match status" value="1"/>
</dbReference>
<dbReference type="InterPro" id="IPR016169">
    <property type="entry name" value="FAD-bd_PCMH_sub2"/>
</dbReference>
<dbReference type="SUPFAM" id="SSF56194">
    <property type="entry name" value="Uridine diphospho-N-Acetylenolpyruvylglucosamine reductase, MurB, C-terminal domain"/>
    <property type="match status" value="1"/>
</dbReference>
<name>A0ABN1EGP6_9PROT</name>
<keyword evidence="8 19" id="KW-0132">Cell division</keyword>
<comment type="caution">
    <text evidence="21">The sequence shown here is derived from an EMBL/GenBank/DDBJ whole genome shotgun (WGS) entry which is preliminary data.</text>
</comment>
<keyword evidence="12 19" id="KW-0133">Cell shape</keyword>
<keyword evidence="16 19" id="KW-0961">Cell wall biogenesis/degradation</keyword>
<evidence type="ECO:0000313" key="21">
    <source>
        <dbReference type="EMBL" id="GAA0566176.1"/>
    </source>
</evidence>
<evidence type="ECO:0000256" key="7">
    <source>
        <dbReference type="ARBA" id="ARBA00022490"/>
    </source>
</evidence>
<dbReference type="Gene3D" id="3.90.78.10">
    <property type="entry name" value="UDP-N-acetylenolpyruvoylglucosamine reductase, C-terminal domain"/>
    <property type="match status" value="1"/>
</dbReference>
<proteinExistence type="inferred from homology"/>
<dbReference type="EC" id="1.3.1.98" evidence="5 19"/>
<evidence type="ECO:0000256" key="9">
    <source>
        <dbReference type="ARBA" id="ARBA00022630"/>
    </source>
</evidence>
<dbReference type="RefSeq" id="WP_166933299.1">
    <property type="nucleotide sequence ID" value="NZ_BAAADD010000003.1"/>
</dbReference>
<comment type="catalytic activity">
    <reaction evidence="18 19">
        <text>UDP-N-acetyl-alpha-D-muramate + NADP(+) = UDP-N-acetyl-3-O-(1-carboxyvinyl)-alpha-D-glucosamine + NADPH + H(+)</text>
        <dbReference type="Rhea" id="RHEA:12248"/>
        <dbReference type="ChEBI" id="CHEBI:15378"/>
        <dbReference type="ChEBI" id="CHEBI:57783"/>
        <dbReference type="ChEBI" id="CHEBI:58349"/>
        <dbReference type="ChEBI" id="CHEBI:68483"/>
        <dbReference type="ChEBI" id="CHEBI:70757"/>
        <dbReference type="EC" id="1.3.1.98"/>
    </reaction>
</comment>
<dbReference type="PROSITE" id="PS51387">
    <property type="entry name" value="FAD_PCMH"/>
    <property type="match status" value="1"/>
</dbReference>
<evidence type="ECO:0000256" key="2">
    <source>
        <dbReference type="ARBA" id="ARBA00003921"/>
    </source>
</evidence>
<evidence type="ECO:0000256" key="16">
    <source>
        <dbReference type="ARBA" id="ARBA00023316"/>
    </source>
</evidence>
<evidence type="ECO:0000256" key="3">
    <source>
        <dbReference type="ARBA" id="ARBA00004496"/>
    </source>
</evidence>
<dbReference type="Gene3D" id="3.30.43.10">
    <property type="entry name" value="Uridine Diphospho-n-acetylenolpyruvylglucosamine Reductase, domain 2"/>
    <property type="match status" value="1"/>
</dbReference>
<reference evidence="21 22" key="1">
    <citation type="journal article" date="2019" name="Int. J. Syst. Evol. Microbiol.">
        <title>The Global Catalogue of Microorganisms (GCM) 10K type strain sequencing project: providing services to taxonomists for standard genome sequencing and annotation.</title>
        <authorList>
            <consortium name="The Broad Institute Genomics Platform"/>
            <consortium name="The Broad Institute Genome Sequencing Center for Infectious Disease"/>
            <person name="Wu L."/>
            <person name="Ma J."/>
        </authorList>
    </citation>
    <scope>NUCLEOTIDE SEQUENCE [LARGE SCALE GENOMIC DNA]</scope>
    <source>
        <strain evidence="21 22">JCM 15089</strain>
    </source>
</reference>
<sequence>MNGACESLPPVRGTYQFGAALKDLVWFRAGGAAEVLYRPADADDLADFLTRRPPHTPVTVIGVGSNLLVRDGGIPGVVIRLPAAFGKVEVDGLRIRAGAAALDSAVSRRAADAGIAGLEFLRGVPGTIGGALRMNAGCYGSEIKDVFVEATALDAKGVKHILKPADMGFEYRKSNVPADLIFVEAVFEGSRDEPAAVKARTEELLARREESQPIRSKTGGSTFKNPPGAKAWKLIEEAGCRGLRHGEAMVSDVHCNFLINLGEAHAADIEALGEEVRARVKEKSGIELEWEIKRVGTPGAQR</sequence>
<dbReference type="SUPFAM" id="SSF56176">
    <property type="entry name" value="FAD-binding/transporter-associated domain-like"/>
    <property type="match status" value="1"/>
</dbReference>
<dbReference type="NCBIfam" id="TIGR00179">
    <property type="entry name" value="murB"/>
    <property type="match status" value="1"/>
</dbReference>
<evidence type="ECO:0000256" key="4">
    <source>
        <dbReference type="ARBA" id="ARBA00004752"/>
    </source>
</evidence>
<comment type="cofactor">
    <cofactor evidence="1 19">
        <name>FAD</name>
        <dbReference type="ChEBI" id="CHEBI:57692"/>
    </cofactor>
</comment>
<dbReference type="NCBIfam" id="NF010480">
    <property type="entry name" value="PRK13905.1"/>
    <property type="match status" value="1"/>
</dbReference>
<protein>
    <recommendedName>
        <fullName evidence="6 19">UDP-N-acetylenolpyruvoylglucosamine reductase</fullName>
        <ecNumber evidence="5 19">1.3.1.98</ecNumber>
    </recommendedName>
    <alternativeName>
        <fullName evidence="17 19">UDP-N-acetylmuramate dehydrogenase</fullName>
    </alternativeName>
</protein>
<keyword evidence="7 19" id="KW-0963">Cytoplasm</keyword>
<evidence type="ECO:0000313" key="22">
    <source>
        <dbReference type="Proteomes" id="UP001499951"/>
    </source>
</evidence>
<evidence type="ECO:0000256" key="17">
    <source>
        <dbReference type="ARBA" id="ARBA00031026"/>
    </source>
</evidence>
<keyword evidence="22" id="KW-1185">Reference proteome</keyword>
<keyword evidence="9 19" id="KW-0285">Flavoprotein</keyword>
<gene>
    <name evidence="19 21" type="primary">murB</name>
    <name evidence="21" type="ORF">GCM10008942_13250</name>
</gene>
<organism evidence="21 22">
    <name type="scientific">Rhizomicrobium electricum</name>
    <dbReference type="NCBI Taxonomy" id="480070"/>
    <lineage>
        <taxon>Bacteria</taxon>
        <taxon>Pseudomonadati</taxon>
        <taxon>Pseudomonadota</taxon>
        <taxon>Alphaproteobacteria</taxon>
        <taxon>Micropepsales</taxon>
        <taxon>Micropepsaceae</taxon>
        <taxon>Rhizomicrobium</taxon>
    </lineage>
</organism>
<keyword evidence="11 19" id="KW-0521">NADP</keyword>
<dbReference type="InterPro" id="IPR016166">
    <property type="entry name" value="FAD-bd_PCMH"/>
</dbReference>
<evidence type="ECO:0000256" key="18">
    <source>
        <dbReference type="ARBA" id="ARBA00048914"/>
    </source>
</evidence>
<dbReference type="InterPro" id="IPR036635">
    <property type="entry name" value="MurB_C_sf"/>
</dbReference>